<feature type="binding site" evidence="19">
    <location>
        <position position="536"/>
    </location>
    <ligand>
        <name>Mg(2+)</name>
        <dbReference type="ChEBI" id="CHEBI:18420"/>
    </ligand>
</feature>
<dbReference type="SUPFAM" id="SSF55594">
    <property type="entry name" value="HPr-like"/>
    <property type="match status" value="1"/>
</dbReference>
<keyword evidence="9 16" id="KW-0762">Sugar transport</keyword>
<dbReference type="InterPro" id="IPR036618">
    <property type="entry name" value="PtsI_HPr-bd_sf"/>
</dbReference>
<dbReference type="AlphaFoldDB" id="A0A7W6FV72"/>
<proteinExistence type="inferred from homology"/>
<dbReference type="Gene3D" id="1.10.274.10">
    <property type="entry name" value="PtsI, HPr-binding domain"/>
    <property type="match status" value="1"/>
</dbReference>
<dbReference type="Pfam" id="PF05524">
    <property type="entry name" value="PEP-utilisers_N"/>
    <property type="match status" value="1"/>
</dbReference>
<dbReference type="InterPro" id="IPR008279">
    <property type="entry name" value="PEP-util_enz_mobile_dom"/>
</dbReference>
<dbReference type="Pfam" id="PF00381">
    <property type="entry name" value="PTS-HPr"/>
    <property type="match status" value="1"/>
</dbReference>
<keyword evidence="13 16" id="KW-0418">Kinase</keyword>
<dbReference type="EMBL" id="JACIDO010000003">
    <property type="protein sequence ID" value="MBB3935732.1"/>
    <property type="molecule type" value="Genomic_DNA"/>
</dbReference>
<dbReference type="SUPFAM" id="SSF47831">
    <property type="entry name" value="Enzyme I of the PEP:sugar phosphotransferase system HPr-binding (sub)domain"/>
    <property type="match status" value="1"/>
</dbReference>
<protein>
    <recommendedName>
        <fullName evidence="6 16">Phosphoenolpyruvate-protein phosphotransferase</fullName>
        <ecNumber evidence="5 16">2.7.3.9</ecNumber>
    </recommendedName>
    <alternativeName>
        <fullName evidence="15 16">Phosphotransferase system, enzyme I</fullName>
    </alternativeName>
</protein>
<dbReference type="GO" id="GO:0008965">
    <property type="term" value="F:phosphoenolpyruvate-protein phosphotransferase activity"/>
    <property type="evidence" value="ECO:0007669"/>
    <property type="project" value="UniProtKB-EC"/>
</dbReference>
<dbReference type="Pfam" id="PF02896">
    <property type="entry name" value="PEP-utilizers_C"/>
    <property type="match status" value="1"/>
</dbReference>
<dbReference type="CDD" id="cd00367">
    <property type="entry name" value="PTS-HPr_like"/>
    <property type="match status" value="1"/>
</dbReference>
<dbReference type="RefSeq" id="WP_210284017.1">
    <property type="nucleotide sequence ID" value="NZ_FOOA01000003.1"/>
</dbReference>
<keyword evidence="8 16" id="KW-0963">Cytoplasm</keyword>
<evidence type="ECO:0000256" key="3">
    <source>
        <dbReference type="ARBA" id="ARBA00004496"/>
    </source>
</evidence>
<keyword evidence="7 16" id="KW-0813">Transport</keyword>
<keyword evidence="14 16" id="KW-0460">Magnesium</keyword>
<evidence type="ECO:0000256" key="1">
    <source>
        <dbReference type="ARBA" id="ARBA00000683"/>
    </source>
</evidence>
<dbReference type="InterPro" id="IPR036637">
    <property type="entry name" value="Phosphohistidine_dom_sf"/>
</dbReference>
<dbReference type="InterPro" id="IPR023151">
    <property type="entry name" value="PEP_util_CS"/>
</dbReference>
<evidence type="ECO:0000256" key="16">
    <source>
        <dbReference type="PIRNR" id="PIRNR000732"/>
    </source>
</evidence>
<comment type="cofactor">
    <cofactor evidence="2 16 19">
        <name>Mg(2+)</name>
        <dbReference type="ChEBI" id="CHEBI:18420"/>
    </cofactor>
</comment>
<evidence type="ECO:0000256" key="7">
    <source>
        <dbReference type="ARBA" id="ARBA00022448"/>
    </source>
</evidence>
<evidence type="ECO:0000256" key="18">
    <source>
        <dbReference type="PIRSR" id="PIRSR000732-2"/>
    </source>
</evidence>
<keyword evidence="10 16" id="KW-0808">Transferase</keyword>
<comment type="caution">
    <text evidence="22">The sequence shown here is derived from an EMBL/GenBank/DDBJ whole genome shotgun (WGS) entry which is preliminary data.</text>
</comment>
<dbReference type="InterPro" id="IPR024692">
    <property type="entry name" value="PTS_EI"/>
</dbReference>
<feature type="binding site" evidence="19">
    <location>
        <position position="560"/>
    </location>
    <ligand>
        <name>Mg(2+)</name>
        <dbReference type="ChEBI" id="CHEBI:18420"/>
    </ligand>
</feature>
<organism evidence="22 23">
    <name type="scientific">Aureimonas phyllosphaerae</name>
    <dbReference type="NCBI Taxonomy" id="1166078"/>
    <lineage>
        <taxon>Bacteria</taxon>
        <taxon>Pseudomonadati</taxon>
        <taxon>Pseudomonadota</taxon>
        <taxon>Alphaproteobacteria</taxon>
        <taxon>Hyphomicrobiales</taxon>
        <taxon>Aurantimonadaceae</taxon>
        <taxon>Aureimonas</taxon>
    </lineage>
</organism>
<dbReference type="PRINTS" id="PR01736">
    <property type="entry name" value="PHPHTRNFRASE"/>
</dbReference>
<evidence type="ECO:0000256" key="10">
    <source>
        <dbReference type="ARBA" id="ARBA00022679"/>
    </source>
</evidence>
<dbReference type="GO" id="GO:0016301">
    <property type="term" value="F:kinase activity"/>
    <property type="evidence" value="ECO:0007669"/>
    <property type="project" value="UniProtKB-KW"/>
</dbReference>
<feature type="active site" description="Proton donor" evidence="17">
    <location>
        <position position="607"/>
    </location>
</feature>
<feature type="binding site" evidence="18">
    <location>
        <position position="402"/>
    </location>
    <ligand>
        <name>phosphoenolpyruvate</name>
        <dbReference type="ChEBI" id="CHEBI:58702"/>
    </ligand>
</feature>
<evidence type="ECO:0000256" key="17">
    <source>
        <dbReference type="PIRSR" id="PIRSR000732-1"/>
    </source>
</evidence>
<evidence type="ECO:0000256" key="19">
    <source>
        <dbReference type="PIRSR" id="PIRSR000732-3"/>
    </source>
</evidence>
<dbReference type="GO" id="GO:0009401">
    <property type="term" value="P:phosphoenolpyruvate-dependent sugar phosphotransferase system"/>
    <property type="evidence" value="ECO:0007669"/>
    <property type="project" value="UniProtKB-KW"/>
</dbReference>
<gene>
    <name evidence="22" type="ORF">GGR05_001876</name>
</gene>
<dbReference type="PANTHER" id="PTHR46244:SF6">
    <property type="entry name" value="PHOSPHOENOLPYRUVATE-PROTEIN PHOSPHOTRANSFERASE"/>
    <property type="match status" value="1"/>
</dbReference>
<comment type="function">
    <text evidence="16">General (non sugar-specific) component of the phosphoenolpyruvate-dependent sugar phosphotransferase system (sugar PTS). This major carbohydrate active-transport system catalyzes the phosphorylation of incoming sugar substrates concomitantly with their translocation across the cell membrane. Enzyme I transfers the phosphoryl group from phosphoenolpyruvate (PEP) to the phosphoryl carrier protein (HPr).</text>
</comment>
<keyword evidence="12 16" id="KW-0479">Metal-binding</keyword>
<dbReference type="EC" id="2.7.3.9" evidence="5 16"/>
<dbReference type="PROSITE" id="PS00369">
    <property type="entry name" value="PTS_HPR_HIS"/>
    <property type="match status" value="1"/>
</dbReference>
<dbReference type="Gene3D" id="3.30.1340.10">
    <property type="entry name" value="HPr-like"/>
    <property type="match status" value="1"/>
</dbReference>
<dbReference type="InterPro" id="IPR015813">
    <property type="entry name" value="Pyrv/PenolPyrv_kinase-like_dom"/>
</dbReference>
<sequence>MIERSVVVRVHDGLHARPATQFVKLAKSFACDVEIRCNGRGASTKSAVKLMLLGVKENDEATLRADGEDAADAVAALATFLQTPDAGDVDLTAAPKPAAAPTPAPSVARTDRGVPASEGTAIGPAFAFFPGSLDIQPRTLAPEEIGPEHERYRTALAATVASFREARARPSLRRDDAAIIDALVEVAEDSDFIAAVTRAIGAGRDAPSAVEEAGRSIAASFEALTDPYLRARAEDIRSVTRAIILSLLGRRDMTLADLPKGAVIVADEIAALDLAKATLADIGGIVCRKGAATSHVAIMARAHGIPAVLGFPADEARLKSARTVALDGSSGEVAIDPDAETAARFTGAIAREAAERSALDAYRTVEPQTRDGRRIEIAANLGSLAEIEAARQAGAMGVGLFRTEFLFMERRTLPDEDEQAETYTTLAQAFAPHPVVIRTLDIGGDKPVAGIDFEHEDNPFLGWRGVRMCLERPDVFKPQLRALLRASVVGNVKILLPMIADVGEVRAVRALLDECRAELDAAGHAHGAFELGVMIETPAAVFVAAEIAAEVDFFSVGTNDLTQYVMAADRLNPRVAKLNRTEHPAVLAAIGMAARAARDAGIWIGVCGEAAARPDLIPFFVQNGVTELSMSAASIPRAKKCVTEI</sequence>
<keyword evidence="11 16" id="KW-0598">Phosphotransferase system</keyword>
<feature type="active site" description="Tele-phosphohistidine intermediate" evidence="17">
    <location>
        <position position="295"/>
    </location>
</feature>
<feature type="region of interest" description="Disordered" evidence="20">
    <location>
        <begin position="94"/>
        <end position="114"/>
    </location>
</feature>
<evidence type="ECO:0000256" key="4">
    <source>
        <dbReference type="ARBA" id="ARBA00007837"/>
    </source>
</evidence>
<evidence type="ECO:0000256" key="20">
    <source>
        <dbReference type="SAM" id="MobiDB-lite"/>
    </source>
</evidence>
<feature type="binding site" evidence="18">
    <location>
        <position position="570"/>
    </location>
    <ligand>
        <name>phosphoenolpyruvate</name>
        <dbReference type="ChEBI" id="CHEBI:58702"/>
    </ligand>
</feature>
<dbReference type="Gene3D" id="3.20.20.60">
    <property type="entry name" value="Phosphoenolpyruvate-binding domains"/>
    <property type="match status" value="1"/>
</dbReference>
<feature type="binding site" evidence="18">
    <location>
        <begin position="559"/>
        <end position="560"/>
    </location>
    <ligand>
        <name>phosphoenolpyruvate</name>
        <dbReference type="ChEBI" id="CHEBI:58702"/>
    </ligand>
</feature>
<evidence type="ECO:0000313" key="23">
    <source>
        <dbReference type="Proteomes" id="UP000531216"/>
    </source>
</evidence>
<dbReference type="InterPro" id="IPR006318">
    <property type="entry name" value="PTS_EI-like"/>
</dbReference>
<dbReference type="NCBIfam" id="TIGR01417">
    <property type="entry name" value="PTS_I_fam"/>
    <property type="match status" value="1"/>
</dbReference>
<keyword evidence="23" id="KW-1185">Reference proteome</keyword>
<dbReference type="GO" id="GO:0005737">
    <property type="term" value="C:cytoplasm"/>
    <property type="evidence" value="ECO:0007669"/>
    <property type="project" value="UniProtKB-SubCell"/>
</dbReference>
<evidence type="ECO:0000256" key="6">
    <source>
        <dbReference type="ARBA" id="ARBA00016544"/>
    </source>
</evidence>
<comment type="subcellular location">
    <subcellularLocation>
        <location evidence="3 16">Cytoplasm</location>
    </subcellularLocation>
</comment>
<evidence type="ECO:0000256" key="12">
    <source>
        <dbReference type="ARBA" id="ARBA00022723"/>
    </source>
</evidence>
<reference evidence="22 23" key="1">
    <citation type="submission" date="2020-08" db="EMBL/GenBank/DDBJ databases">
        <title>Genomic Encyclopedia of Type Strains, Phase IV (KMG-IV): sequencing the most valuable type-strain genomes for metagenomic binning, comparative biology and taxonomic classification.</title>
        <authorList>
            <person name="Goeker M."/>
        </authorList>
    </citation>
    <scope>NUCLEOTIDE SEQUENCE [LARGE SCALE GENOMIC DNA]</scope>
    <source>
        <strain evidence="22 23">DSM 25024</strain>
    </source>
</reference>
<evidence type="ECO:0000313" key="22">
    <source>
        <dbReference type="EMBL" id="MBB3935732.1"/>
    </source>
</evidence>
<evidence type="ECO:0000256" key="2">
    <source>
        <dbReference type="ARBA" id="ARBA00001946"/>
    </source>
</evidence>
<dbReference type="InterPro" id="IPR050499">
    <property type="entry name" value="PEP-utilizing_PTS_enzyme"/>
</dbReference>
<dbReference type="PIRSF" id="PIRSF000732">
    <property type="entry name" value="PTS_enzyme_I"/>
    <property type="match status" value="1"/>
</dbReference>
<dbReference type="PROSITE" id="PS51350">
    <property type="entry name" value="PTS_HPR_DOM"/>
    <property type="match status" value="1"/>
</dbReference>
<dbReference type="SUPFAM" id="SSF51621">
    <property type="entry name" value="Phosphoenolpyruvate/pyruvate domain"/>
    <property type="match status" value="1"/>
</dbReference>
<evidence type="ECO:0000256" key="8">
    <source>
        <dbReference type="ARBA" id="ARBA00022490"/>
    </source>
</evidence>
<dbReference type="PANTHER" id="PTHR46244">
    <property type="entry name" value="PHOSPHOENOLPYRUVATE-PROTEIN PHOSPHOTRANSFERASE"/>
    <property type="match status" value="1"/>
</dbReference>
<dbReference type="Proteomes" id="UP000531216">
    <property type="component" value="Unassembled WGS sequence"/>
</dbReference>
<name>A0A7W6FV72_9HYPH</name>
<evidence type="ECO:0000256" key="15">
    <source>
        <dbReference type="ARBA" id="ARBA00033235"/>
    </source>
</evidence>
<evidence type="ECO:0000256" key="5">
    <source>
        <dbReference type="ARBA" id="ARBA00012232"/>
    </source>
</evidence>
<dbReference type="PRINTS" id="PR00107">
    <property type="entry name" value="PHOSPHOCPHPR"/>
</dbReference>
<accession>A0A7W6FV72</accession>
<dbReference type="GO" id="GO:0046872">
    <property type="term" value="F:metal ion binding"/>
    <property type="evidence" value="ECO:0007669"/>
    <property type="project" value="UniProtKB-KW"/>
</dbReference>
<evidence type="ECO:0000256" key="14">
    <source>
        <dbReference type="ARBA" id="ARBA00022842"/>
    </source>
</evidence>
<evidence type="ECO:0000256" key="9">
    <source>
        <dbReference type="ARBA" id="ARBA00022597"/>
    </source>
</evidence>
<dbReference type="InterPro" id="IPR000032">
    <property type="entry name" value="HPr-like"/>
</dbReference>
<comment type="catalytic activity">
    <reaction evidence="1 16">
        <text>L-histidyl-[protein] + phosphoenolpyruvate = N(pros)-phospho-L-histidyl-[protein] + pyruvate</text>
        <dbReference type="Rhea" id="RHEA:23880"/>
        <dbReference type="Rhea" id="RHEA-COMP:9745"/>
        <dbReference type="Rhea" id="RHEA-COMP:9746"/>
        <dbReference type="ChEBI" id="CHEBI:15361"/>
        <dbReference type="ChEBI" id="CHEBI:29979"/>
        <dbReference type="ChEBI" id="CHEBI:58702"/>
        <dbReference type="ChEBI" id="CHEBI:64837"/>
        <dbReference type="EC" id="2.7.3.9"/>
    </reaction>
</comment>
<dbReference type="InterPro" id="IPR001020">
    <property type="entry name" value="PTS_HPr_His_P_site"/>
</dbReference>
<dbReference type="NCBIfam" id="TIGR01003">
    <property type="entry name" value="PTS_HPr_family"/>
    <property type="match status" value="1"/>
</dbReference>
<dbReference type="Pfam" id="PF00391">
    <property type="entry name" value="PEP-utilizers"/>
    <property type="match status" value="1"/>
</dbReference>
<feature type="binding site" evidence="18">
    <location>
        <position position="438"/>
    </location>
    <ligand>
        <name>phosphoenolpyruvate</name>
        <dbReference type="ChEBI" id="CHEBI:58702"/>
    </ligand>
</feature>
<dbReference type="SUPFAM" id="SSF52009">
    <property type="entry name" value="Phosphohistidine domain"/>
    <property type="match status" value="1"/>
</dbReference>
<dbReference type="Gene3D" id="3.50.30.10">
    <property type="entry name" value="Phosphohistidine domain"/>
    <property type="match status" value="1"/>
</dbReference>
<feature type="domain" description="HPr" evidence="21">
    <location>
        <begin position="1"/>
        <end position="89"/>
    </location>
</feature>
<dbReference type="InterPro" id="IPR040442">
    <property type="entry name" value="Pyrv_kinase-like_dom_sf"/>
</dbReference>
<evidence type="ECO:0000256" key="13">
    <source>
        <dbReference type="ARBA" id="ARBA00022777"/>
    </source>
</evidence>
<dbReference type="PROSITE" id="PS00742">
    <property type="entry name" value="PEP_ENZYMES_2"/>
    <property type="match status" value="1"/>
</dbReference>
<dbReference type="InterPro" id="IPR035895">
    <property type="entry name" value="HPr-like_sf"/>
</dbReference>
<evidence type="ECO:0000256" key="11">
    <source>
        <dbReference type="ARBA" id="ARBA00022683"/>
    </source>
</evidence>
<dbReference type="InterPro" id="IPR000121">
    <property type="entry name" value="PEP_util_C"/>
</dbReference>
<dbReference type="InterPro" id="IPR008731">
    <property type="entry name" value="PTS_EIN"/>
</dbReference>
<evidence type="ECO:0000259" key="21">
    <source>
        <dbReference type="PROSITE" id="PS51350"/>
    </source>
</evidence>
<comment type="similarity">
    <text evidence="4 16">Belongs to the PEP-utilizing enzyme family.</text>
</comment>